<dbReference type="Pfam" id="PF01292">
    <property type="entry name" value="Ni_hydr_CYTB"/>
    <property type="match status" value="1"/>
</dbReference>
<sequence length="188" mass="20494">MRIMGNTIEAGGAMPPATVKVWDPLVRIFHWSLVATFVIAYATGDEIERVHVAAGYTIAGLLAIRIVWGFIGPRHARFSNFVRPPREVLAYLRDVAMLRAPRYIGHNPAGGAMIVAMLVALAGTCATGYMMTTDAYWGSKLIEHVHEFLANLTVGLVVAHVLGVLIASFEHRENLIASMISGRKRAAD</sequence>
<evidence type="ECO:0000256" key="4">
    <source>
        <dbReference type="ARBA" id="ARBA00022989"/>
    </source>
</evidence>
<evidence type="ECO:0000256" key="6">
    <source>
        <dbReference type="SAM" id="Phobius"/>
    </source>
</evidence>
<accession>A0A090MV96</accession>
<feature type="transmembrane region" description="Helical" evidence="6">
    <location>
        <begin position="109"/>
        <end position="129"/>
    </location>
</feature>
<dbReference type="SUPFAM" id="SSF81342">
    <property type="entry name" value="Transmembrane di-heme cytochromes"/>
    <property type="match status" value="1"/>
</dbReference>
<reference evidence="8 9" key="1">
    <citation type="journal article" date="2014" name="Genome Announc.">
        <title>Genome Sequence of Afipia felis Strain 76713, Isolated in Hospital Water Using an Amoeba Co-Culture Procedure.</title>
        <authorList>
            <person name="Benamar S."/>
            <person name="La Scola B."/>
            <person name="Croce O."/>
        </authorList>
    </citation>
    <scope>NUCLEOTIDE SEQUENCE [LARGE SCALE GENOMIC DNA]</scope>
    <source>
        <strain evidence="8 9">76713</strain>
    </source>
</reference>
<dbReference type="Gene3D" id="1.20.950.20">
    <property type="entry name" value="Transmembrane di-heme cytochromes, Chain C"/>
    <property type="match status" value="1"/>
</dbReference>
<dbReference type="PANTHER" id="PTHR30485:SF2">
    <property type="entry name" value="BLL0597 PROTEIN"/>
    <property type="match status" value="1"/>
</dbReference>
<dbReference type="PANTHER" id="PTHR30485">
    <property type="entry name" value="NI/FE-HYDROGENASE 1 B-TYPE CYTOCHROME SUBUNIT"/>
    <property type="match status" value="1"/>
</dbReference>
<name>A0A090MV96_AFIFE</name>
<organism evidence="8 9">
    <name type="scientific">Afipia felis</name>
    <name type="common">Cat scratch disease bacillus</name>
    <dbReference type="NCBI Taxonomy" id="1035"/>
    <lineage>
        <taxon>Bacteria</taxon>
        <taxon>Pseudomonadati</taxon>
        <taxon>Pseudomonadota</taxon>
        <taxon>Alphaproteobacteria</taxon>
        <taxon>Hyphomicrobiales</taxon>
        <taxon>Nitrobacteraceae</taxon>
        <taxon>Afipia</taxon>
    </lineage>
</organism>
<dbReference type="EMBL" id="CCAZ020000002">
    <property type="protein sequence ID" value="CEG09829.1"/>
    <property type="molecule type" value="Genomic_DNA"/>
</dbReference>
<dbReference type="GO" id="GO:0005886">
    <property type="term" value="C:plasma membrane"/>
    <property type="evidence" value="ECO:0007669"/>
    <property type="project" value="UniProtKB-SubCell"/>
</dbReference>
<dbReference type="GO" id="GO:0020037">
    <property type="term" value="F:heme binding"/>
    <property type="evidence" value="ECO:0007669"/>
    <property type="project" value="TreeGrafter"/>
</dbReference>
<proteinExistence type="predicted"/>
<gene>
    <name evidence="8" type="ORF">BN961_03261</name>
</gene>
<feature type="domain" description="Cytochrome b561 bacterial/Ni-hydrogenase" evidence="7">
    <location>
        <begin position="21"/>
        <end position="182"/>
    </location>
</feature>
<evidence type="ECO:0000256" key="3">
    <source>
        <dbReference type="ARBA" id="ARBA00022692"/>
    </source>
</evidence>
<evidence type="ECO:0000259" key="7">
    <source>
        <dbReference type="Pfam" id="PF01292"/>
    </source>
</evidence>
<feature type="transmembrane region" description="Helical" evidence="6">
    <location>
        <begin position="149"/>
        <end position="169"/>
    </location>
</feature>
<dbReference type="GO" id="GO:0009055">
    <property type="term" value="F:electron transfer activity"/>
    <property type="evidence" value="ECO:0007669"/>
    <property type="project" value="InterPro"/>
</dbReference>
<evidence type="ECO:0000256" key="1">
    <source>
        <dbReference type="ARBA" id="ARBA00004651"/>
    </source>
</evidence>
<evidence type="ECO:0000256" key="2">
    <source>
        <dbReference type="ARBA" id="ARBA00022475"/>
    </source>
</evidence>
<dbReference type="STRING" id="1035.BN961_03261"/>
<evidence type="ECO:0000313" key="9">
    <source>
        <dbReference type="Proteomes" id="UP000035762"/>
    </source>
</evidence>
<evidence type="ECO:0000313" key="8">
    <source>
        <dbReference type="EMBL" id="CEG09829.1"/>
    </source>
</evidence>
<dbReference type="InterPro" id="IPR016174">
    <property type="entry name" value="Di-haem_cyt_TM"/>
</dbReference>
<comment type="caution">
    <text evidence="8">The sequence shown here is derived from an EMBL/GenBank/DDBJ whole genome shotgun (WGS) entry which is preliminary data.</text>
</comment>
<feature type="transmembrane region" description="Helical" evidence="6">
    <location>
        <begin position="50"/>
        <end position="71"/>
    </location>
</feature>
<keyword evidence="9" id="KW-1185">Reference proteome</keyword>
<dbReference type="InterPro" id="IPR011577">
    <property type="entry name" value="Cyt_b561_bac/Ni-Hgenase"/>
</dbReference>
<keyword evidence="4 6" id="KW-1133">Transmembrane helix</keyword>
<protein>
    <submittedName>
        <fullName evidence="8">Ni/Fe-hydrogenase, b-type cytochrome subunit</fullName>
    </submittedName>
</protein>
<keyword evidence="3 6" id="KW-0812">Transmembrane</keyword>
<dbReference type="AlphaFoldDB" id="A0A090MV96"/>
<dbReference type="Proteomes" id="UP000035762">
    <property type="component" value="Unassembled WGS sequence"/>
</dbReference>
<keyword evidence="2" id="KW-1003">Cell membrane</keyword>
<dbReference type="RefSeq" id="WP_048757614.1">
    <property type="nucleotide sequence ID" value="NZ_CCAZ020000002.1"/>
</dbReference>
<feature type="transmembrane region" description="Helical" evidence="6">
    <location>
        <begin position="24"/>
        <end position="44"/>
    </location>
</feature>
<keyword evidence="5 6" id="KW-0472">Membrane</keyword>
<dbReference type="InterPro" id="IPR051542">
    <property type="entry name" value="Hydrogenase_cytochrome"/>
</dbReference>
<comment type="subcellular location">
    <subcellularLocation>
        <location evidence="1">Cell membrane</location>
        <topology evidence="1">Multi-pass membrane protein</topology>
    </subcellularLocation>
</comment>
<dbReference type="GO" id="GO:0022904">
    <property type="term" value="P:respiratory electron transport chain"/>
    <property type="evidence" value="ECO:0007669"/>
    <property type="project" value="InterPro"/>
</dbReference>
<evidence type="ECO:0000256" key="5">
    <source>
        <dbReference type="ARBA" id="ARBA00023136"/>
    </source>
</evidence>